<name>A0A9P5PAE5_9AGAR</name>
<dbReference type="Gene3D" id="3.40.50.300">
    <property type="entry name" value="P-loop containing nucleotide triphosphate hydrolases"/>
    <property type="match status" value="1"/>
</dbReference>
<sequence length="298" mass="33904">MYKIWSRDPREQQLDELLTGDRGDQQDKPQLNADRPGSMFANSSHLKFVNSQFLVANSIHYHTWNTNDVSPIQNWLKAPDPSTNFVAACDKRTPGTGDWICSHSQYTQWCRGKPGILWIQGKVGSGKTVLSAAIIEDLQINPAVMCCYYYFDNRDNLKMKTNARGLLQSLLLQMATRTEGVHPALHELYTKCKGVMKPTTKDLSATLAAVAKDLSPVFLVLDAMDECSETIDVFKHLAHLKKNLYIAVTSRYLAETSYEASWHIHLDDTESFRRDVARYLQDKLSHRKLKPRAVQRNS</sequence>
<evidence type="ECO:0000256" key="1">
    <source>
        <dbReference type="ARBA" id="ARBA00022737"/>
    </source>
</evidence>
<dbReference type="EMBL" id="JADNRY010000274">
    <property type="protein sequence ID" value="KAF9059863.1"/>
    <property type="molecule type" value="Genomic_DNA"/>
</dbReference>
<evidence type="ECO:0000313" key="3">
    <source>
        <dbReference type="EMBL" id="KAF9059863.1"/>
    </source>
</evidence>
<keyword evidence="4" id="KW-1185">Reference proteome</keyword>
<dbReference type="InterPro" id="IPR027417">
    <property type="entry name" value="P-loop_NTPase"/>
</dbReference>
<organism evidence="3 4">
    <name type="scientific">Rhodocollybia butyracea</name>
    <dbReference type="NCBI Taxonomy" id="206335"/>
    <lineage>
        <taxon>Eukaryota</taxon>
        <taxon>Fungi</taxon>
        <taxon>Dikarya</taxon>
        <taxon>Basidiomycota</taxon>
        <taxon>Agaricomycotina</taxon>
        <taxon>Agaricomycetes</taxon>
        <taxon>Agaricomycetidae</taxon>
        <taxon>Agaricales</taxon>
        <taxon>Marasmiineae</taxon>
        <taxon>Omphalotaceae</taxon>
        <taxon>Rhodocollybia</taxon>
    </lineage>
</organism>
<gene>
    <name evidence="3" type="ORF">BDP27DRAFT_1452991</name>
</gene>
<dbReference type="SUPFAM" id="SSF52540">
    <property type="entry name" value="P-loop containing nucleoside triphosphate hydrolases"/>
    <property type="match status" value="1"/>
</dbReference>
<dbReference type="Pfam" id="PF24883">
    <property type="entry name" value="NPHP3_N"/>
    <property type="match status" value="1"/>
</dbReference>
<dbReference type="Proteomes" id="UP000772434">
    <property type="component" value="Unassembled WGS sequence"/>
</dbReference>
<dbReference type="InterPro" id="IPR056884">
    <property type="entry name" value="NPHP3-like_N"/>
</dbReference>
<dbReference type="AlphaFoldDB" id="A0A9P5PAE5"/>
<dbReference type="OrthoDB" id="7464126at2759"/>
<comment type="caution">
    <text evidence="3">The sequence shown here is derived from an EMBL/GenBank/DDBJ whole genome shotgun (WGS) entry which is preliminary data.</text>
</comment>
<reference evidence="3" key="1">
    <citation type="submission" date="2020-11" db="EMBL/GenBank/DDBJ databases">
        <authorList>
            <consortium name="DOE Joint Genome Institute"/>
            <person name="Ahrendt S."/>
            <person name="Riley R."/>
            <person name="Andreopoulos W."/>
            <person name="Labutti K."/>
            <person name="Pangilinan J."/>
            <person name="Ruiz-Duenas F.J."/>
            <person name="Barrasa J.M."/>
            <person name="Sanchez-Garcia M."/>
            <person name="Camarero S."/>
            <person name="Miyauchi S."/>
            <person name="Serrano A."/>
            <person name="Linde D."/>
            <person name="Babiker R."/>
            <person name="Drula E."/>
            <person name="Ayuso-Fernandez I."/>
            <person name="Pacheco R."/>
            <person name="Padilla G."/>
            <person name="Ferreira P."/>
            <person name="Barriuso J."/>
            <person name="Kellner H."/>
            <person name="Castanera R."/>
            <person name="Alfaro M."/>
            <person name="Ramirez L."/>
            <person name="Pisabarro A.G."/>
            <person name="Kuo A."/>
            <person name="Tritt A."/>
            <person name="Lipzen A."/>
            <person name="He G."/>
            <person name="Yan M."/>
            <person name="Ng V."/>
            <person name="Cullen D."/>
            <person name="Martin F."/>
            <person name="Rosso M.-N."/>
            <person name="Henrissat B."/>
            <person name="Hibbett D."/>
            <person name="Martinez A.T."/>
            <person name="Grigoriev I.V."/>
        </authorList>
    </citation>
    <scope>NUCLEOTIDE SEQUENCE</scope>
    <source>
        <strain evidence="3">AH 40177</strain>
    </source>
</reference>
<protein>
    <recommendedName>
        <fullName evidence="2">Nephrocystin 3-like N-terminal domain-containing protein</fullName>
    </recommendedName>
</protein>
<dbReference type="PANTHER" id="PTHR10039:SF16">
    <property type="entry name" value="GPI INOSITOL-DEACYLASE"/>
    <property type="match status" value="1"/>
</dbReference>
<evidence type="ECO:0000313" key="4">
    <source>
        <dbReference type="Proteomes" id="UP000772434"/>
    </source>
</evidence>
<proteinExistence type="predicted"/>
<accession>A0A9P5PAE5</accession>
<evidence type="ECO:0000259" key="2">
    <source>
        <dbReference type="Pfam" id="PF24883"/>
    </source>
</evidence>
<feature type="domain" description="Nephrocystin 3-like N-terminal" evidence="2">
    <location>
        <begin position="95"/>
        <end position="251"/>
    </location>
</feature>
<dbReference type="PANTHER" id="PTHR10039">
    <property type="entry name" value="AMELOGENIN"/>
    <property type="match status" value="1"/>
</dbReference>
<keyword evidence="1" id="KW-0677">Repeat</keyword>